<evidence type="ECO:0000313" key="9">
    <source>
        <dbReference type="Proteomes" id="UP000241762"/>
    </source>
</evidence>
<evidence type="ECO:0000256" key="1">
    <source>
        <dbReference type="ARBA" id="ARBA00022448"/>
    </source>
</evidence>
<sequence length="201" mass="22204">MFSCQNLTVDDPKNPGNRLIYDLSFCSSSGAILYLSGANGIVKTSVLRAIAGLSKPSSGEITFKGKNLADFKLKPLHYIGHKLGIKQNLSIWDNLSFWADSLEAREGLQAAIIYLGLQDILEEDCKLLSFNTCKKVAIARLMLSKAQIWLLDELDTDLDEQDRKLLSNLINIKASSGGIIISTTSDAKEDYQTLNLLDYVK</sequence>
<dbReference type="SUPFAM" id="SSF52540">
    <property type="entry name" value="P-loop containing nucleoside triphosphate hydrolases"/>
    <property type="match status" value="1"/>
</dbReference>
<dbReference type="KEGG" id="ptc:phytr_10830"/>
<name>A0A2P1P9S6_9RICK</name>
<dbReference type="EMBL" id="CP027845">
    <property type="protein sequence ID" value="AVP88010.1"/>
    <property type="molecule type" value="Genomic_DNA"/>
</dbReference>
<evidence type="ECO:0000256" key="3">
    <source>
        <dbReference type="ARBA" id="ARBA00022748"/>
    </source>
</evidence>
<organism evidence="8 9">
    <name type="scientific">Candidatus Phycorickettsia trachydisci</name>
    <dbReference type="NCBI Taxonomy" id="2115978"/>
    <lineage>
        <taxon>Bacteria</taxon>
        <taxon>Pseudomonadati</taxon>
        <taxon>Pseudomonadota</taxon>
        <taxon>Alphaproteobacteria</taxon>
        <taxon>Rickettsiales</taxon>
        <taxon>Rickettsiaceae</taxon>
        <taxon>Candidatus Phycorickettsia</taxon>
    </lineage>
</organism>
<dbReference type="Gene3D" id="3.40.50.300">
    <property type="entry name" value="P-loop containing nucleotide triphosphate hydrolases"/>
    <property type="match status" value="1"/>
</dbReference>
<dbReference type="GO" id="GO:0022857">
    <property type="term" value="F:transmembrane transporter activity"/>
    <property type="evidence" value="ECO:0007669"/>
    <property type="project" value="InterPro"/>
</dbReference>
<dbReference type="RefSeq" id="WP_106874834.1">
    <property type="nucleotide sequence ID" value="NZ_CP027845.1"/>
</dbReference>
<dbReference type="OrthoDB" id="9800654at2"/>
<dbReference type="AlphaFoldDB" id="A0A2P1P9S6"/>
<dbReference type="PANTHER" id="PTHR43499:SF1">
    <property type="entry name" value="ABC TRANSPORTER I FAMILY MEMBER 1"/>
    <property type="match status" value="1"/>
</dbReference>
<dbReference type="GO" id="GO:0017004">
    <property type="term" value="P:cytochrome complex assembly"/>
    <property type="evidence" value="ECO:0007669"/>
    <property type="project" value="UniProtKB-KW"/>
</dbReference>
<keyword evidence="3" id="KW-0201">Cytochrome c-type biogenesis</keyword>
<dbReference type="InterPro" id="IPR027417">
    <property type="entry name" value="P-loop_NTPase"/>
</dbReference>
<dbReference type="GO" id="GO:0016887">
    <property type="term" value="F:ATP hydrolysis activity"/>
    <property type="evidence" value="ECO:0007669"/>
    <property type="project" value="InterPro"/>
</dbReference>
<evidence type="ECO:0000256" key="5">
    <source>
        <dbReference type="ARBA" id="ARBA00022967"/>
    </source>
</evidence>
<dbReference type="GO" id="GO:0005524">
    <property type="term" value="F:ATP binding"/>
    <property type="evidence" value="ECO:0007669"/>
    <property type="project" value="UniProtKB-KW"/>
</dbReference>
<evidence type="ECO:0000259" key="7">
    <source>
        <dbReference type="PROSITE" id="PS50893"/>
    </source>
</evidence>
<gene>
    <name evidence="8" type="ORF">phytr_10830</name>
</gene>
<dbReference type="Proteomes" id="UP000241762">
    <property type="component" value="Chromosome"/>
</dbReference>
<keyword evidence="1" id="KW-0813">Transport</keyword>
<keyword evidence="2" id="KW-0547">Nucleotide-binding</keyword>
<dbReference type="NCBIfam" id="TIGR01189">
    <property type="entry name" value="ccmA"/>
    <property type="match status" value="1"/>
</dbReference>
<dbReference type="PROSITE" id="PS50893">
    <property type="entry name" value="ABC_TRANSPORTER_2"/>
    <property type="match status" value="1"/>
</dbReference>
<evidence type="ECO:0000256" key="2">
    <source>
        <dbReference type="ARBA" id="ARBA00022741"/>
    </source>
</evidence>
<keyword evidence="9" id="KW-1185">Reference proteome</keyword>
<protein>
    <submittedName>
        <fullName evidence="8">Cytochrome c biogenesis protein ccmA</fullName>
    </submittedName>
</protein>
<evidence type="ECO:0000313" key="8">
    <source>
        <dbReference type="EMBL" id="AVP88010.1"/>
    </source>
</evidence>
<reference evidence="8 9" key="1">
    <citation type="submission" date="2018-03" db="EMBL/GenBank/DDBJ databases">
        <title>A gene transfer event suggests a long-term partnership between eustigmatophyte algae and a novel lineage of endosymbiotic bacteria.</title>
        <authorList>
            <person name="Yurchenko T."/>
            <person name="Sevcikova T."/>
            <person name="Pribyl P."/>
            <person name="El Karkouri K."/>
            <person name="Klimes V."/>
            <person name="Amaral R."/>
            <person name="Zbrankova V."/>
            <person name="Kim E."/>
            <person name="Raoult D."/>
            <person name="Santos L.M.A."/>
            <person name="Elias M."/>
        </authorList>
    </citation>
    <scope>NUCLEOTIDE SEQUENCE [LARGE SCALE GENOMIC DNA]</scope>
    <source>
        <strain evidence="8">CCALA 838</strain>
    </source>
</reference>
<accession>A0A2P1P9S6</accession>
<keyword evidence="5" id="KW-1278">Translocase</keyword>
<keyword evidence="4" id="KW-0067">ATP-binding</keyword>
<dbReference type="PANTHER" id="PTHR43499">
    <property type="entry name" value="ABC TRANSPORTER I FAMILY MEMBER 1"/>
    <property type="match status" value="1"/>
</dbReference>
<evidence type="ECO:0000256" key="6">
    <source>
        <dbReference type="ARBA" id="ARBA00023136"/>
    </source>
</evidence>
<dbReference type="InterPro" id="IPR005895">
    <property type="entry name" value="ABC_transptr_haem_export_CcmA"/>
</dbReference>
<feature type="domain" description="ABC transporter" evidence="7">
    <location>
        <begin position="2"/>
        <end position="200"/>
    </location>
</feature>
<keyword evidence="6" id="KW-0472">Membrane</keyword>
<dbReference type="Pfam" id="PF00005">
    <property type="entry name" value="ABC_tran"/>
    <property type="match status" value="1"/>
</dbReference>
<evidence type="ECO:0000256" key="4">
    <source>
        <dbReference type="ARBA" id="ARBA00022840"/>
    </source>
</evidence>
<proteinExistence type="predicted"/>
<dbReference type="InterPro" id="IPR003439">
    <property type="entry name" value="ABC_transporter-like_ATP-bd"/>
</dbReference>